<reference evidence="1" key="1">
    <citation type="submission" date="2019-06" db="EMBL/GenBank/DDBJ databases">
        <authorList>
            <consortium name="Wellcome Sanger Institute Data Sharing"/>
        </authorList>
    </citation>
    <scope>NUCLEOTIDE SEQUENCE [LARGE SCALE GENOMIC DNA]</scope>
</reference>
<dbReference type="GeneTree" id="ENSGT01130000280922"/>
<dbReference type="Ensembl" id="ENSMMDT00005036639.1">
    <property type="protein sequence ID" value="ENSMMDP00005035855.1"/>
    <property type="gene ID" value="ENSMMDG00005016822.1"/>
</dbReference>
<proteinExistence type="predicted"/>
<sequence>MFVLRILIPTCCQVNRLGSCRVCVSAGGNRMWEADPGHFGVKPMRRRGGCRPAHTAAWHFFMCNLRLYLTMKLLEQSVQEYGRSPECTLRFCFPANLLPQCSQANGRSPVCTLWCVFRWPDCVKRLPHWAQLYGRSPVCTRTCVSRLRDDRLSLQKRFSSSARGCLAARLWTSTC</sequence>
<dbReference type="InParanoid" id="A0A667YYW4"/>
<dbReference type="AlphaFoldDB" id="A0A667YYW4"/>
<dbReference type="Proteomes" id="UP000472263">
    <property type="component" value="Chromosome 17"/>
</dbReference>
<reference evidence="1" key="3">
    <citation type="submission" date="2025-09" db="UniProtKB">
        <authorList>
            <consortium name="Ensembl"/>
        </authorList>
    </citation>
    <scope>IDENTIFICATION</scope>
</reference>
<evidence type="ECO:0000313" key="2">
    <source>
        <dbReference type="Proteomes" id="UP000472263"/>
    </source>
</evidence>
<protein>
    <submittedName>
        <fullName evidence="1">Uncharacterized protein</fullName>
    </submittedName>
</protein>
<evidence type="ECO:0000313" key="1">
    <source>
        <dbReference type="Ensembl" id="ENSMMDP00005035855.1"/>
    </source>
</evidence>
<reference evidence="1" key="2">
    <citation type="submission" date="2025-08" db="UniProtKB">
        <authorList>
            <consortium name="Ensembl"/>
        </authorList>
    </citation>
    <scope>IDENTIFICATION</scope>
</reference>
<accession>A0A667YYW4</accession>
<keyword evidence="2" id="KW-1185">Reference proteome</keyword>
<organism evidence="1 2">
    <name type="scientific">Myripristis murdjan</name>
    <name type="common">pinecone soldierfish</name>
    <dbReference type="NCBI Taxonomy" id="586833"/>
    <lineage>
        <taxon>Eukaryota</taxon>
        <taxon>Metazoa</taxon>
        <taxon>Chordata</taxon>
        <taxon>Craniata</taxon>
        <taxon>Vertebrata</taxon>
        <taxon>Euteleostomi</taxon>
        <taxon>Actinopterygii</taxon>
        <taxon>Neopterygii</taxon>
        <taxon>Teleostei</taxon>
        <taxon>Neoteleostei</taxon>
        <taxon>Acanthomorphata</taxon>
        <taxon>Holocentriformes</taxon>
        <taxon>Holocentridae</taxon>
        <taxon>Myripristis</taxon>
    </lineage>
</organism>
<name>A0A667YYW4_9TELE</name>